<comment type="caution">
    <text evidence="6">The sequence shown here is derived from an EMBL/GenBank/DDBJ whole genome shotgun (WGS) entry which is preliminary data.</text>
</comment>
<dbReference type="Gene3D" id="3.40.50.1820">
    <property type="entry name" value="alpha/beta hydrolase"/>
    <property type="match status" value="1"/>
</dbReference>
<sequence length="487" mass="50711">MSLRMSLTSSVVRARGRLSPRTPVEQLHGRPYPEPAAVPADLRRSHRVERTEVSGRPVLRLTPRAGADGTHLIYLHGGAFVMPLLTAHWWIVRELVKGTGTTVTVPLYRLAPEGDANEGYDFLRAAWASLVSQPSVERVVVAGDSAGGCLAIGLAMILRDAGERMPDHVVGFSPAVDVSATHPAVRELDPHDPMLSTDVVMPMAAAWARDRSLQDPLVSPLYGYPAGLPPVHVVQGGRDILAPDALTFAGNLRRAGNEGRLIYEPGAFHVYVGAWWTPEARRAFRHVRSLLRGPGSVESGSVDSGSVGSHSVGSGSAGSNSVGSGGAGADGARRRRGRPGRASDPLAGAADRTESRAEGGRMSVEIDEQGIVTANGRAVDYATAYRWCVDSPETITELVQDTKAFAVVIAAAEHSGPAEQAAAVRQAFVAGVPRQPGATWAGAVPQGPGPNTPGEPSEGGVDLPGEEPAPVPGAPASGSPTGAAAQP</sequence>
<evidence type="ECO:0000259" key="5">
    <source>
        <dbReference type="Pfam" id="PF07859"/>
    </source>
</evidence>
<evidence type="ECO:0000256" key="1">
    <source>
        <dbReference type="ARBA" id="ARBA00010515"/>
    </source>
</evidence>
<reference evidence="6" key="1">
    <citation type="journal article" date="2014" name="Int. J. Syst. Evol. Microbiol.">
        <title>Complete genome sequence of Corynebacterium casei LMG S-19264T (=DSM 44701T), isolated from a smear-ripened cheese.</title>
        <authorList>
            <consortium name="US DOE Joint Genome Institute (JGI-PGF)"/>
            <person name="Walter F."/>
            <person name="Albersmeier A."/>
            <person name="Kalinowski J."/>
            <person name="Ruckert C."/>
        </authorList>
    </citation>
    <scope>NUCLEOTIDE SEQUENCE</scope>
    <source>
        <strain evidence="6">CGMCC 1.12187</strain>
    </source>
</reference>
<evidence type="ECO:0000256" key="3">
    <source>
        <dbReference type="PROSITE-ProRule" id="PRU10038"/>
    </source>
</evidence>
<evidence type="ECO:0000256" key="4">
    <source>
        <dbReference type="SAM" id="MobiDB-lite"/>
    </source>
</evidence>
<dbReference type="SUPFAM" id="SSF53474">
    <property type="entry name" value="alpha/beta-Hydrolases"/>
    <property type="match status" value="1"/>
</dbReference>
<dbReference type="InterPro" id="IPR013094">
    <property type="entry name" value="AB_hydrolase_3"/>
</dbReference>
<dbReference type="InterPro" id="IPR029058">
    <property type="entry name" value="AB_hydrolase_fold"/>
</dbReference>
<dbReference type="EMBL" id="BMEQ01000028">
    <property type="protein sequence ID" value="GGG67699.1"/>
    <property type="molecule type" value="Genomic_DNA"/>
</dbReference>
<organism evidence="6 7">
    <name type="scientific">Kocuria dechangensis</name>
    <dbReference type="NCBI Taxonomy" id="1176249"/>
    <lineage>
        <taxon>Bacteria</taxon>
        <taxon>Bacillati</taxon>
        <taxon>Actinomycetota</taxon>
        <taxon>Actinomycetes</taxon>
        <taxon>Micrococcales</taxon>
        <taxon>Micrococcaceae</taxon>
        <taxon>Kocuria</taxon>
    </lineage>
</organism>
<feature type="region of interest" description="Disordered" evidence="4">
    <location>
        <begin position="14"/>
        <end position="36"/>
    </location>
</feature>
<dbReference type="RefSeq" id="WP_188539562.1">
    <property type="nucleotide sequence ID" value="NZ_BMEQ01000028.1"/>
</dbReference>
<evidence type="ECO:0000256" key="2">
    <source>
        <dbReference type="ARBA" id="ARBA00022801"/>
    </source>
</evidence>
<feature type="domain" description="Alpha/beta hydrolase fold-3" evidence="5">
    <location>
        <begin position="72"/>
        <end position="272"/>
    </location>
</feature>
<feature type="compositionally biased region" description="Low complexity" evidence="4">
    <location>
        <begin position="295"/>
        <end position="322"/>
    </location>
</feature>
<reference evidence="6" key="2">
    <citation type="submission" date="2020-09" db="EMBL/GenBank/DDBJ databases">
        <authorList>
            <person name="Sun Q."/>
            <person name="Zhou Y."/>
        </authorList>
    </citation>
    <scope>NUCLEOTIDE SEQUENCE</scope>
    <source>
        <strain evidence="6">CGMCC 1.12187</strain>
    </source>
</reference>
<feature type="active site" evidence="3">
    <location>
        <position position="145"/>
    </location>
</feature>
<dbReference type="InterPro" id="IPR033140">
    <property type="entry name" value="Lipase_GDXG_put_SER_AS"/>
</dbReference>
<feature type="compositionally biased region" description="Low complexity" evidence="4">
    <location>
        <begin position="474"/>
        <end position="487"/>
    </location>
</feature>
<dbReference type="Proteomes" id="UP000638848">
    <property type="component" value="Unassembled WGS sequence"/>
</dbReference>
<gene>
    <name evidence="6" type="ORF">GCM10011374_35030</name>
</gene>
<comment type="similarity">
    <text evidence="1">Belongs to the 'GDXG' lipolytic enzyme family.</text>
</comment>
<dbReference type="PANTHER" id="PTHR48081:SF8">
    <property type="entry name" value="ALPHA_BETA HYDROLASE FOLD-3 DOMAIN-CONTAINING PROTEIN-RELATED"/>
    <property type="match status" value="1"/>
</dbReference>
<feature type="region of interest" description="Disordered" evidence="4">
    <location>
        <begin position="295"/>
        <end position="363"/>
    </location>
</feature>
<dbReference type="GO" id="GO:0016787">
    <property type="term" value="F:hydrolase activity"/>
    <property type="evidence" value="ECO:0007669"/>
    <property type="project" value="UniProtKB-KW"/>
</dbReference>
<accession>A0A917H4V5</accession>
<dbReference type="PROSITE" id="PS01174">
    <property type="entry name" value="LIPASE_GDXG_SER"/>
    <property type="match status" value="1"/>
</dbReference>
<dbReference type="Pfam" id="PF07859">
    <property type="entry name" value="Abhydrolase_3"/>
    <property type="match status" value="1"/>
</dbReference>
<evidence type="ECO:0000313" key="7">
    <source>
        <dbReference type="Proteomes" id="UP000638848"/>
    </source>
</evidence>
<keyword evidence="2" id="KW-0378">Hydrolase</keyword>
<feature type="region of interest" description="Disordered" evidence="4">
    <location>
        <begin position="438"/>
        <end position="487"/>
    </location>
</feature>
<keyword evidence="7" id="KW-1185">Reference proteome</keyword>
<dbReference type="InterPro" id="IPR050300">
    <property type="entry name" value="GDXG_lipolytic_enzyme"/>
</dbReference>
<protein>
    <recommendedName>
        <fullName evidence="5">Alpha/beta hydrolase fold-3 domain-containing protein</fullName>
    </recommendedName>
</protein>
<proteinExistence type="inferred from homology"/>
<dbReference type="PANTHER" id="PTHR48081">
    <property type="entry name" value="AB HYDROLASE SUPERFAMILY PROTEIN C4A8.06C"/>
    <property type="match status" value="1"/>
</dbReference>
<evidence type="ECO:0000313" key="6">
    <source>
        <dbReference type="EMBL" id="GGG67699.1"/>
    </source>
</evidence>
<name>A0A917H4V5_9MICC</name>
<dbReference type="AlphaFoldDB" id="A0A917H4V5"/>